<evidence type="ECO:0000256" key="5">
    <source>
        <dbReference type="SAM" id="Phobius"/>
    </source>
</evidence>
<dbReference type="PROSITE" id="PS50850">
    <property type="entry name" value="MFS"/>
    <property type="match status" value="1"/>
</dbReference>
<organism evidence="7 8">
    <name type="scientific">Acinetobacter baumannii 6014059</name>
    <dbReference type="NCBI Taxonomy" id="525242"/>
    <lineage>
        <taxon>Bacteria</taxon>
        <taxon>Pseudomonadati</taxon>
        <taxon>Pseudomonadota</taxon>
        <taxon>Gammaproteobacteria</taxon>
        <taxon>Moraxellales</taxon>
        <taxon>Moraxellaceae</taxon>
        <taxon>Acinetobacter</taxon>
        <taxon>Acinetobacter calcoaceticus/baumannii complex</taxon>
    </lineage>
</organism>
<dbReference type="InterPro" id="IPR011701">
    <property type="entry name" value="MFS"/>
</dbReference>
<evidence type="ECO:0000313" key="8">
    <source>
        <dbReference type="Proteomes" id="UP000003204"/>
    </source>
</evidence>
<dbReference type="Gene3D" id="1.20.1250.20">
    <property type="entry name" value="MFS general substrate transporter like domains"/>
    <property type="match status" value="1"/>
</dbReference>
<dbReference type="PANTHER" id="PTHR23508:SF10">
    <property type="entry name" value="CARBOXYLIC ACID TRANSPORTER PROTEIN HOMOLOG"/>
    <property type="match status" value="1"/>
</dbReference>
<feature type="transmembrane region" description="Helical" evidence="5">
    <location>
        <begin position="321"/>
        <end position="340"/>
    </location>
</feature>
<name>A0A828SNT9_ACIBA</name>
<accession>A0A828SNT9</accession>
<comment type="subcellular location">
    <subcellularLocation>
        <location evidence="1">Membrane</location>
        <topology evidence="1">Multi-pass membrane protein</topology>
    </subcellularLocation>
</comment>
<feature type="transmembrane region" description="Helical" evidence="5">
    <location>
        <begin position="384"/>
        <end position="402"/>
    </location>
</feature>
<comment type="caution">
    <text evidence="7">The sequence shown here is derived from an EMBL/GenBank/DDBJ whole genome shotgun (WGS) entry which is preliminary data.</text>
</comment>
<dbReference type="EMBL" id="ACYS02000205">
    <property type="protein sequence ID" value="EGJ66468.1"/>
    <property type="molecule type" value="Genomic_DNA"/>
</dbReference>
<evidence type="ECO:0000256" key="3">
    <source>
        <dbReference type="ARBA" id="ARBA00022989"/>
    </source>
</evidence>
<dbReference type="PROSITE" id="PS00216">
    <property type="entry name" value="SUGAR_TRANSPORT_1"/>
    <property type="match status" value="1"/>
</dbReference>
<dbReference type="Pfam" id="PF07690">
    <property type="entry name" value="MFS_1"/>
    <property type="match status" value="1"/>
</dbReference>
<protein>
    <submittedName>
        <fullName evidence="7">Transporter, major facilitator family protein</fullName>
    </submittedName>
</protein>
<feature type="transmembrane region" description="Helical" evidence="5">
    <location>
        <begin position="408"/>
        <end position="430"/>
    </location>
</feature>
<evidence type="ECO:0000259" key="6">
    <source>
        <dbReference type="PROSITE" id="PS50850"/>
    </source>
</evidence>
<keyword evidence="2 5" id="KW-0812">Transmembrane</keyword>
<dbReference type="GO" id="GO:0005886">
    <property type="term" value="C:plasma membrane"/>
    <property type="evidence" value="ECO:0007669"/>
    <property type="project" value="TreeGrafter"/>
</dbReference>
<keyword evidence="4 5" id="KW-0472">Membrane</keyword>
<dbReference type="InterPro" id="IPR005829">
    <property type="entry name" value="Sugar_transporter_CS"/>
</dbReference>
<gene>
    <name evidence="7" type="ORF">HMPREF0022_03822</name>
</gene>
<evidence type="ECO:0000256" key="1">
    <source>
        <dbReference type="ARBA" id="ARBA00004141"/>
    </source>
</evidence>
<dbReference type="PANTHER" id="PTHR23508">
    <property type="entry name" value="CARBOXYLIC ACID TRANSPORTER PROTEIN HOMOLOG"/>
    <property type="match status" value="1"/>
</dbReference>
<dbReference type="InterPro" id="IPR036259">
    <property type="entry name" value="MFS_trans_sf"/>
</dbReference>
<evidence type="ECO:0000256" key="2">
    <source>
        <dbReference type="ARBA" id="ARBA00022692"/>
    </source>
</evidence>
<reference evidence="7 8" key="1">
    <citation type="submission" date="2011-04" db="EMBL/GenBank/DDBJ databases">
        <authorList>
            <person name="Weinstock G."/>
            <person name="Sodergren E."/>
            <person name="Clifton S."/>
            <person name="Fulton L."/>
            <person name="Fulton B."/>
            <person name="Courtney L."/>
            <person name="Fronick C."/>
            <person name="Harrison M."/>
            <person name="Strong C."/>
            <person name="Farmer C."/>
            <person name="Delahaunty K."/>
            <person name="Markovic C."/>
            <person name="Hall O."/>
            <person name="Minx P."/>
            <person name="Tomlinson C."/>
            <person name="Mitreva M."/>
            <person name="Hou S."/>
            <person name="Chen J."/>
            <person name="Wollam A."/>
            <person name="Pepin K.H."/>
            <person name="Johnson M."/>
            <person name="Bhonagiri V."/>
            <person name="Zhang X."/>
            <person name="Suruliraj S."/>
            <person name="Warren W."/>
            <person name="Chinwalla A."/>
            <person name="Mardis E.R."/>
            <person name="Wilson R.K."/>
        </authorList>
    </citation>
    <scope>NUCLEOTIDE SEQUENCE [LARGE SCALE GENOMIC DNA]</scope>
    <source>
        <strain evidence="7 8">6014059</strain>
    </source>
</reference>
<feature type="transmembrane region" description="Helical" evidence="5">
    <location>
        <begin position="164"/>
        <end position="188"/>
    </location>
</feature>
<feature type="transmembrane region" description="Helical" evidence="5">
    <location>
        <begin position="106"/>
        <end position="125"/>
    </location>
</feature>
<evidence type="ECO:0000256" key="4">
    <source>
        <dbReference type="ARBA" id="ARBA00023136"/>
    </source>
</evidence>
<keyword evidence="3 5" id="KW-1133">Transmembrane helix</keyword>
<dbReference type="InterPro" id="IPR020846">
    <property type="entry name" value="MFS_dom"/>
</dbReference>
<dbReference type="Proteomes" id="UP000003204">
    <property type="component" value="Unassembled WGS sequence"/>
</dbReference>
<feature type="transmembrane region" description="Helical" evidence="5">
    <location>
        <begin position="131"/>
        <end position="152"/>
    </location>
</feature>
<dbReference type="GO" id="GO:0046943">
    <property type="term" value="F:carboxylic acid transmembrane transporter activity"/>
    <property type="evidence" value="ECO:0007669"/>
    <property type="project" value="TreeGrafter"/>
</dbReference>
<feature type="transmembrane region" description="Helical" evidence="5">
    <location>
        <begin position="36"/>
        <end position="62"/>
    </location>
</feature>
<feature type="transmembrane region" description="Helical" evidence="5">
    <location>
        <begin position="194"/>
        <end position="213"/>
    </location>
</feature>
<dbReference type="PROSITE" id="PS00217">
    <property type="entry name" value="SUGAR_TRANSPORT_2"/>
    <property type="match status" value="1"/>
</dbReference>
<feature type="domain" description="Major facilitator superfamily (MFS) profile" evidence="6">
    <location>
        <begin position="40"/>
        <end position="434"/>
    </location>
</feature>
<feature type="transmembrane region" description="Helical" evidence="5">
    <location>
        <begin position="293"/>
        <end position="314"/>
    </location>
</feature>
<feature type="transmembrane region" description="Helical" evidence="5">
    <location>
        <begin position="256"/>
        <end position="273"/>
    </location>
</feature>
<dbReference type="AlphaFoldDB" id="A0A828SNT9"/>
<evidence type="ECO:0000313" key="7">
    <source>
        <dbReference type="EMBL" id="EGJ66468.1"/>
    </source>
</evidence>
<feature type="transmembrane region" description="Helical" evidence="5">
    <location>
        <begin position="346"/>
        <end position="363"/>
    </location>
</feature>
<proteinExistence type="predicted"/>
<feature type="transmembrane region" description="Helical" evidence="5">
    <location>
        <begin position="74"/>
        <end position="94"/>
    </location>
</feature>
<dbReference type="SUPFAM" id="SSF103473">
    <property type="entry name" value="MFS general substrate transporter"/>
    <property type="match status" value="1"/>
</dbReference>
<sequence>MRHGMPHVPSEDMDMTTKTVTENMSSTEAIQTPKKIWITAFIFAFFTLLCDGADLGFLALSLTSLKAEFHLTGVQAGTLGSLTLFGSAVGGLIGGWACDRFGRVRIIVFFIAFSSILTCALGFTHSYMQFAVLRTIGAMGLGALYIACNILMSEMVPTKHRSTVLATLMTGYTLGSLLATLLAGHIIPEHGWRFLYWIAITPVVLSVLMHFCVPEPESWKKARQLKALEVAQSNQPKKRQNPYLEILRDKKHGTMFILWIISTGALQFGYYGVSNWLPAYLESDLGIKFKEMAMYMVGTFLIMMFAKVIAGIVADKLGRRAVFAFGTIGTALFIPVIVYLNTPTNILWMMLFFGFLYGIPYAINATYMTESFPTSIRGSAVGGAYNIGKVLSIFSPLTIGYLSQNGSIGLGLLVMAAAYFICGVIPLLFIKDRLFNPQKAE</sequence>